<evidence type="ECO:0000256" key="4">
    <source>
        <dbReference type="ARBA" id="ARBA00022842"/>
    </source>
</evidence>
<sequence length="214" mass="24283">MNKVVLFDFDGVLVDSEECHATAAQQYMKNAFKIMVPLGELVQLTGLTGLEKVGRLLDKYGIKHKLNDIKVEKIRYIYLQLSQELKPKKGIKELLDNLKIRGHKLGIVSSMFRADIEKFLKKNRLDTYFDLIVGYEDVKNKKPHPEPYLTAIKKFGERNTYFAIEDSPNGVKSAKSAGIKHIIGLVGKADGHLESEFEVIKNPFVISYIVENTV</sequence>
<dbReference type="InterPro" id="IPR023198">
    <property type="entry name" value="PGP-like_dom2"/>
</dbReference>
<evidence type="ECO:0000313" key="6">
    <source>
        <dbReference type="EMBL" id="PJE63287.1"/>
    </source>
</evidence>
<dbReference type="PRINTS" id="PR00413">
    <property type="entry name" value="HADHALOGNASE"/>
</dbReference>
<dbReference type="GO" id="GO:0046872">
    <property type="term" value="F:metal ion binding"/>
    <property type="evidence" value="ECO:0007669"/>
    <property type="project" value="UniProtKB-KW"/>
</dbReference>
<comment type="similarity">
    <text evidence="2">Belongs to the HAD-like hydrolase superfamily. CbbY/CbbZ/Gph/YieH family.</text>
</comment>
<dbReference type="InterPro" id="IPR051600">
    <property type="entry name" value="Beta-PGM-like"/>
</dbReference>
<comment type="cofactor">
    <cofactor evidence="1">
        <name>Mg(2+)</name>
        <dbReference type="ChEBI" id="CHEBI:18420"/>
    </cofactor>
</comment>
<dbReference type="GO" id="GO:0003824">
    <property type="term" value="F:catalytic activity"/>
    <property type="evidence" value="ECO:0007669"/>
    <property type="project" value="UniProtKB-ARBA"/>
</dbReference>
<dbReference type="NCBIfam" id="TIGR01509">
    <property type="entry name" value="HAD-SF-IA-v3"/>
    <property type="match status" value="1"/>
</dbReference>
<proteinExistence type="inferred from homology"/>
<dbReference type="SFLD" id="SFLDS00003">
    <property type="entry name" value="Haloacid_Dehalogenase"/>
    <property type="match status" value="1"/>
</dbReference>
<dbReference type="SFLD" id="SFLDG01129">
    <property type="entry name" value="C1.5:_HAD__Beta-PGM__Phosphata"/>
    <property type="match status" value="1"/>
</dbReference>
<evidence type="ECO:0008006" key="8">
    <source>
        <dbReference type="Google" id="ProtNLM"/>
    </source>
</evidence>
<keyword evidence="3" id="KW-0479">Metal-binding</keyword>
<gene>
    <name evidence="6" type="ORF">COU88_00355</name>
</gene>
<dbReference type="Pfam" id="PF13419">
    <property type="entry name" value="HAD_2"/>
    <property type="match status" value="1"/>
</dbReference>
<dbReference type="InterPro" id="IPR023214">
    <property type="entry name" value="HAD_sf"/>
</dbReference>
<evidence type="ECO:0000256" key="2">
    <source>
        <dbReference type="ARBA" id="ARBA00006171"/>
    </source>
</evidence>
<dbReference type="PANTHER" id="PTHR46193">
    <property type="entry name" value="6-PHOSPHOGLUCONATE PHOSPHATASE"/>
    <property type="match status" value="1"/>
</dbReference>
<reference evidence="7" key="1">
    <citation type="submission" date="2017-09" db="EMBL/GenBank/DDBJ databases">
        <title>Depth-based differentiation of microbial function through sediment-hosted aquifers and enrichment of novel symbionts in the deep terrestrial subsurface.</title>
        <authorList>
            <person name="Probst A.J."/>
            <person name="Ladd B."/>
            <person name="Jarett J.K."/>
            <person name="Geller-Mcgrath D.E."/>
            <person name="Sieber C.M.K."/>
            <person name="Emerson J.B."/>
            <person name="Anantharaman K."/>
            <person name="Thomas B.C."/>
            <person name="Malmstrom R."/>
            <person name="Stieglmeier M."/>
            <person name="Klingl A."/>
            <person name="Woyke T."/>
            <person name="Ryan C.M."/>
            <person name="Banfield J.F."/>
        </authorList>
    </citation>
    <scope>NUCLEOTIDE SEQUENCE [LARGE SCALE GENOMIC DNA]</scope>
</reference>
<dbReference type="CDD" id="cd07505">
    <property type="entry name" value="HAD_BPGM-like"/>
    <property type="match status" value="1"/>
</dbReference>
<evidence type="ECO:0000313" key="7">
    <source>
        <dbReference type="Proteomes" id="UP000229554"/>
    </source>
</evidence>
<dbReference type="NCBIfam" id="TIGR01549">
    <property type="entry name" value="HAD-SF-IA-v1"/>
    <property type="match status" value="1"/>
</dbReference>
<comment type="caution">
    <text evidence="6">The sequence shown here is derived from an EMBL/GenBank/DDBJ whole genome shotgun (WGS) entry which is preliminary data.</text>
</comment>
<dbReference type="EMBL" id="PFED01000013">
    <property type="protein sequence ID" value="PJE63287.1"/>
    <property type="molecule type" value="Genomic_DNA"/>
</dbReference>
<evidence type="ECO:0000256" key="1">
    <source>
        <dbReference type="ARBA" id="ARBA00001946"/>
    </source>
</evidence>
<evidence type="ECO:0000256" key="3">
    <source>
        <dbReference type="ARBA" id="ARBA00022723"/>
    </source>
</evidence>
<dbReference type="InterPro" id="IPR006439">
    <property type="entry name" value="HAD-SF_hydro_IA"/>
</dbReference>
<dbReference type="AlphaFoldDB" id="A0A2M8KTP6"/>
<accession>A0A2M8KTP6</accession>
<protein>
    <recommendedName>
        <fullName evidence="8">HAD family phosphatase</fullName>
    </recommendedName>
</protein>
<keyword evidence="4" id="KW-0460">Magnesium</keyword>
<organism evidence="6 7">
    <name type="scientific">Candidatus Roizmanbacteria bacterium CG10_big_fil_rev_8_21_14_0_10_39_6</name>
    <dbReference type="NCBI Taxonomy" id="1974853"/>
    <lineage>
        <taxon>Bacteria</taxon>
        <taxon>Candidatus Roizmaniibacteriota</taxon>
    </lineage>
</organism>
<dbReference type="Gene3D" id="3.40.50.1000">
    <property type="entry name" value="HAD superfamily/HAD-like"/>
    <property type="match status" value="1"/>
</dbReference>
<dbReference type="Gene3D" id="1.10.150.240">
    <property type="entry name" value="Putative phosphatase, domain 2"/>
    <property type="match status" value="1"/>
</dbReference>
<dbReference type="SUPFAM" id="SSF56784">
    <property type="entry name" value="HAD-like"/>
    <property type="match status" value="1"/>
</dbReference>
<dbReference type="InterPro" id="IPR036412">
    <property type="entry name" value="HAD-like_sf"/>
</dbReference>
<name>A0A2M8KTP6_9BACT</name>
<dbReference type="PANTHER" id="PTHR46193:SF18">
    <property type="entry name" value="HEXITOL PHOSPHATASE B"/>
    <property type="match status" value="1"/>
</dbReference>
<dbReference type="Proteomes" id="UP000229554">
    <property type="component" value="Unassembled WGS sequence"/>
</dbReference>
<keyword evidence="5" id="KW-0119">Carbohydrate metabolism</keyword>
<dbReference type="InterPro" id="IPR041492">
    <property type="entry name" value="HAD_2"/>
</dbReference>
<evidence type="ECO:0000256" key="5">
    <source>
        <dbReference type="ARBA" id="ARBA00023277"/>
    </source>
</evidence>